<dbReference type="RefSeq" id="WP_183141778.1">
    <property type="nucleotide sequence ID" value="NZ_LIIH01000136.1"/>
</dbReference>
<feature type="region of interest" description="Disordered" evidence="1">
    <location>
        <begin position="53"/>
        <end position="90"/>
    </location>
</feature>
<evidence type="ECO:0000313" key="5">
    <source>
        <dbReference type="Proteomes" id="UP000050381"/>
    </source>
</evidence>
<evidence type="ECO:0008006" key="6">
    <source>
        <dbReference type="Google" id="ProtNLM"/>
    </source>
</evidence>
<feature type="chain" id="PRO_5006166454" description="Zinc ribbon domain-containing protein" evidence="3">
    <location>
        <begin position="20"/>
        <end position="225"/>
    </location>
</feature>
<proteinExistence type="predicted"/>
<dbReference type="AlphaFoldDB" id="A0A0P9QPM0"/>
<accession>A0A0P9QPM0</accession>
<organism evidence="4 5">
    <name type="scientific">Pseudomonas syringae pv. castaneae</name>
    <dbReference type="NCBI Taxonomy" id="264450"/>
    <lineage>
        <taxon>Bacteria</taxon>
        <taxon>Pseudomonadati</taxon>
        <taxon>Pseudomonadota</taxon>
        <taxon>Gammaproteobacteria</taxon>
        <taxon>Pseudomonadales</taxon>
        <taxon>Pseudomonadaceae</taxon>
        <taxon>Pseudomonas</taxon>
        <taxon>Pseudomonas syringae</taxon>
    </lineage>
</organism>
<gene>
    <name evidence="4" type="ORF">ALO79_01143</name>
</gene>
<keyword evidence="3" id="KW-0732">Signal</keyword>
<comment type="caution">
    <text evidence="4">The sequence shown here is derived from an EMBL/GenBank/DDBJ whole genome shotgun (WGS) entry which is preliminary data.</text>
</comment>
<dbReference type="PATRIC" id="fig|264450.4.peg.1373"/>
<protein>
    <recommendedName>
        <fullName evidence="6">Zinc ribbon domain-containing protein</fullName>
    </recommendedName>
</protein>
<evidence type="ECO:0000256" key="2">
    <source>
        <dbReference type="SAM" id="Phobius"/>
    </source>
</evidence>
<evidence type="ECO:0000313" key="4">
    <source>
        <dbReference type="EMBL" id="KPW99799.1"/>
    </source>
</evidence>
<evidence type="ECO:0000256" key="3">
    <source>
        <dbReference type="SAM" id="SignalP"/>
    </source>
</evidence>
<keyword evidence="2" id="KW-1133">Transmembrane helix</keyword>
<feature type="transmembrane region" description="Helical" evidence="2">
    <location>
        <begin position="33"/>
        <end position="50"/>
    </location>
</feature>
<keyword evidence="2" id="KW-0812">Transmembrane</keyword>
<keyword evidence="2" id="KW-0472">Membrane</keyword>
<feature type="signal peptide" evidence="3">
    <location>
        <begin position="1"/>
        <end position="19"/>
    </location>
</feature>
<dbReference type="EMBL" id="LJQD01000041">
    <property type="protein sequence ID" value="KPW99799.1"/>
    <property type="molecule type" value="Genomic_DNA"/>
</dbReference>
<reference evidence="4 5" key="1">
    <citation type="submission" date="2015-09" db="EMBL/GenBank/DDBJ databases">
        <title>Genome announcement of multiple Pseudomonas syringae strains.</title>
        <authorList>
            <person name="Thakur S."/>
            <person name="Wang P.W."/>
            <person name="Gong Y."/>
            <person name="Weir B.S."/>
            <person name="Guttman D.S."/>
        </authorList>
    </citation>
    <scope>NUCLEOTIDE SEQUENCE [LARGE SCALE GENOMIC DNA]</scope>
    <source>
        <strain evidence="4 5">ICMP9419</strain>
    </source>
</reference>
<dbReference type="Proteomes" id="UP000050381">
    <property type="component" value="Unassembled WGS sequence"/>
</dbReference>
<sequence>MALIKCRECSTLISTQAQACPTCGAKAKKKTSLFTWLVLLVVVVIVYKSASPSTAVTSSPPAPAQVGATPALPDLPEQARPPEVASNWTESSYTDDLTDAHVKVNGLKSTTSVNFAFPYNYPGGSHLTLYIRKGGETFDAYFKVDKGQMLCHYSDCGFVIRVNGGKPQTWTGLTSSTGNADLMFIRDAKAFEKIVKSGGSLRVGIDFYHAGKQTFDFDLSGYPDR</sequence>
<name>A0A0P9QPM0_PSESX</name>
<evidence type="ECO:0000256" key="1">
    <source>
        <dbReference type="SAM" id="MobiDB-lite"/>
    </source>
</evidence>